<dbReference type="AlphaFoldDB" id="A0A835P8K4"/>
<proteinExistence type="predicted"/>
<dbReference type="EMBL" id="JADCNM010000434">
    <property type="protein sequence ID" value="KAG0447614.1"/>
    <property type="molecule type" value="Genomic_DNA"/>
</dbReference>
<evidence type="ECO:0000313" key="2">
    <source>
        <dbReference type="EMBL" id="KAG0447614.1"/>
    </source>
</evidence>
<feature type="region of interest" description="Disordered" evidence="1">
    <location>
        <begin position="36"/>
        <end position="59"/>
    </location>
</feature>
<organism evidence="2 3">
    <name type="scientific">Vanilla planifolia</name>
    <name type="common">Vanilla</name>
    <dbReference type="NCBI Taxonomy" id="51239"/>
    <lineage>
        <taxon>Eukaryota</taxon>
        <taxon>Viridiplantae</taxon>
        <taxon>Streptophyta</taxon>
        <taxon>Embryophyta</taxon>
        <taxon>Tracheophyta</taxon>
        <taxon>Spermatophyta</taxon>
        <taxon>Magnoliopsida</taxon>
        <taxon>Liliopsida</taxon>
        <taxon>Asparagales</taxon>
        <taxon>Orchidaceae</taxon>
        <taxon>Vanilloideae</taxon>
        <taxon>Vanilleae</taxon>
        <taxon>Vanilla</taxon>
    </lineage>
</organism>
<gene>
    <name evidence="2" type="ORF">HPP92_028238</name>
</gene>
<dbReference type="Proteomes" id="UP000639772">
    <property type="component" value="Unassembled WGS sequence"/>
</dbReference>
<accession>A0A835P8K4</accession>
<feature type="non-terminal residue" evidence="2">
    <location>
        <position position="1"/>
    </location>
</feature>
<name>A0A835P8K4_VANPL</name>
<feature type="compositionally biased region" description="Basic and acidic residues" evidence="1">
    <location>
        <begin position="38"/>
        <end position="47"/>
    </location>
</feature>
<evidence type="ECO:0000256" key="1">
    <source>
        <dbReference type="SAM" id="MobiDB-lite"/>
    </source>
</evidence>
<reference evidence="2 3" key="1">
    <citation type="journal article" date="2020" name="Nat. Food">
        <title>A phased Vanilla planifolia genome enables genetic improvement of flavour and production.</title>
        <authorList>
            <person name="Hasing T."/>
            <person name="Tang H."/>
            <person name="Brym M."/>
            <person name="Khazi F."/>
            <person name="Huang T."/>
            <person name="Chambers A.H."/>
        </authorList>
    </citation>
    <scope>NUCLEOTIDE SEQUENCE [LARGE SCALE GENOMIC DNA]</scope>
    <source>
        <tissue evidence="2">Leaf</tissue>
    </source>
</reference>
<comment type="caution">
    <text evidence="2">The sequence shown here is derived from an EMBL/GenBank/DDBJ whole genome shotgun (WGS) entry which is preliminary data.</text>
</comment>
<evidence type="ECO:0000313" key="3">
    <source>
        <dbReference type="Proteomes" id="UP000639772"/>
    </source>
</evidence>
<protein>
    <submittedName>
        <fullName evidence="2">Uncharacterized protein</fullName>
    </submittedName>
</protein>
<sequence length="59" mass="6544">ATEQQVEGFFEPDRSCQKIHKMFGNMVSHVELSPSKSVVEENHDDSSTKYFGSSSGGSY</sequence>